<sequence length="215" mass="22676">MSQTSLEDLIADGRSNAAVAWLLVAAIAVIGLGELATGGVLWTTLAATLVGLALLPPLFFRSPLAMLPWEVLLLAALPVLGLALGADRLTGHFASYLSVAAIALVLTVELHAFTAVRMTPSFAVVFVVVTTMAAAGLWALCRWSAAQLLGVPFDADHDAVMWEFVYSAVAGFGAGIVFEIYFRRLVPPEKRLPEDVGPLADAAIEMEAEAEVDDA</sequence>
<feature type="transmembrane region" description="Helical" evidence="1">
    <location>
        <begin position="160"/>
        <end position="182"/>
    </location>
</feature>
<dbReference type="EMBL" id="FOIS01000006">
    <property type="protein sequence ID" value="SEW32169.1"/>
    <property type="molecule type" value="Genomic_DNA"/>
</dbReference>
<protein>
    <submittedName>
        <fullName evidence="2">Uncharacterized protein</fullName>
    </submittedName>
</protein>
<dbReference type="OrthoDB" id="342532at2157"/>
<accession>A0A1I0QWL7</accession>
<feature type="transmembrane region" description="Helical" evidence="1">
    <location>
        <begin position="39"/>
        <end position="60"/>
    </location>
</feature>
<organism evidence="2 3">
    <name type="scientific">Natrinema salifodinae</name>
    <dbReference type="NCBI Taxonomy" id="1202768"/>
    <lineage>
        <taxon>Archaea</taxon>
        <taxon>Methanobacteriati</taxon>
        <taxon>Methanobacteriota</taxon>
        <taxon>Stenosarchaea group</taxon>
        <taxon>Halobacteria</taxon>
        <taxon>Halobacteriales</taxon>
        <taxon>Natrialbaceae</taxon>
        <taxon>Natrinema</taxon>
    </lineage>
</organism>
<evidence type="ECO:0000313" key="2">
    <source>
        <dbReference type="EMBL" id="SEW32169.1"/>
    </source>
</evidence>
<feature type="transmembrane region" description="Helical" evidence="1">
    <location>
        <begin position="67"/>
        <end position="86"/>
    </location>
</feature>
<proteinExistence type="predicted"/>
<keyword evidence="1" id="KW-1133">Transmembrane helix</keyword>
<keyword evidence="1" id="KW-0812">Transmembrane</keyword>
<reference evidence="3" key="1">
    <citation type="submission" date="2016-10" db="EMBL/GenBank/DDBJ databases">
        <authorList>
            <person name="Varghese N."/>
        </authorList>
    </citation>
    <scope>NUCLEOTIDE SEQUENCE [LARGE SCALE GENOMIC DNA]</scope>
    <source>
        <strain evidence="3">CGMCC 1.12284</strain>
    </source>
</reference>
<dbReference type="STRING" id="1202768.SAMN05216285_4057"/>
<keyword evidence="3" id="KW-1185">Reference proteome</keyword>
<feature type="transmembrane region" description="Helical" evidence="1">
    <location>
        <begin position="122"/>
        <end position="140"/>
    </location>
</feature>
<evidence type="ECO:0000256" key="1">
    <source>
        <dbReference type="SAM" id="Phobius"/>
    </source>
</evidence>
<dbReference type="AlphaFoldDB" id="A0A1I0QWL7"/>
<keyword evidence="1" id="KW-0472">Membrane</keyword>
<feature type="transmembrane region" description="Helical" evidence="1">
    <location>
        <begin position="92"/>
        <end position="110"/>
    </location>
</feature>
<gene>
    <name evidence="2" type="ORF">SAMN05216285_4057</name>
</gene>
<dbReference type="eggNOG" id="arCOG04663">
    <property type="taxonomic scope" value="Archaea"/>
</dbReference>
<feature type="transmembrane region" description="Helical" evidence="1">
    <location>
        <begin position="16"/>
        <end position="33"/>
    </location>
</feature>
<dbReference type="RefSeq" id="WP_049992141.1">
    <property type="nucleotide sequence ID" value="NZ_FOIS01000006.1"/>
</dbReference>
<name>A0A1I0QWL7_9EURY</name>
<evidence type="ECO:0000313" key="3">
    <source>
        <dbReference type="Proteomes" id="UP000183275"/>
    </source>
</evidence>
<dbReference type="Proteomes" id="UP000183275">
    <property type="component" value="Unassembled WGS sequence"/>
</dbReference>